<organism evidence="6">
    <name type="scientific">marine metagenome</name>
    <dbReference type="NCBI Taxonomy" id="408172"/>
    <lineage>
        <taxon>unclassified sequences</taxon>
        <taxon>metagenomes</taxon>
        <taxon>ecological metagenomes</taxon>
    </lineage>
</organism>
<dbReference type="PANTHER" id="PTHR42794">
    <property type="entry name" value="HEMIN IMPORT ATP-BINDING PROTEIN HMUV"/>
    <property type="match status" value="1"/>
</dbReference>
<dbReference type="GO" id="GO:0016887">
    <property type="term" value="F:ATP hydrolysis activity"/>
    <property type="evidence" value="ECO:0007669"/>
    <property type="project" value="InterPro"/>
</dbReference>
<dbReference type="EMBL" id="UINC01000950">
    <property type="protein sequence ID" value="SUZ65092.1"/>
    <property type="molecule type" value="Genomic_DNA"/>
</dbReference>
<evidence type="ECO:0000256" key="2">
    <source>
        <dbReference type="ARBA" id="ARBA00022741"/>
    </source>
</evidence>
<dbReference type="InterPro" id="IPR003439">
    <property type="entry name" value="ABC_transporter-like_ATP-bd"/>
</dbReference>
<evidence type="ECO:0000256" key="4">
    <source>
        <dbReference type="ARBA" id="ARBA00022967"/>
    </source>
</evidence>
<evidence type="ECO:0000313" key="6">
    <source>
        <dbReference type="EMBL" id="SUZ65092.1"/>
    </source>
</evidence>
<dbReference type="PANTHER" id="PTHR42794:SF1">
    <property type="entry name" value="HEMIN IMPORT ATP-BINDING PROTEIN HMUV"/>
    <property type="match status" value="1"/>
</dbReference>
<dbReference type="Pfam" id="PF00005">
    <property type="entry name" value="ABC_tran"/>
    <property type="match status" value="1"/>
</dbReference>
<keyword evidence="3" id="KW-0067">ATP-binding</keyword>
<feature type="domain" description="ABC transporter" evidence="5">
    <location>
        <begin position="19"/>
        <end position="256"/>
    </location>
</feature>
<gene>
    <name evidence="6" type="ORF">METZ01_LOCUS17946</name>
</gene>
<evidence type="ECO:0000259" key="5">
    <source>
        <dbReference type="PROSITE" id="PS50893"/>
    </source>
</evidence>
<protein>
    <recommendedName>
        <fullName evidence="5">ABC transporter domain-containing protein</fullName>
    </recommendedName>
</protein>
<proteinExistence type="predicted"/>
<dbReference type="SMART" id="SM00382">
    <property type="entry name" value="AAA"/>
    <property type="match status" value="1"/>
</dbReference>
<dbReference type="AlphaFoldDB" id="A0A381PDL9"/>
<dbReference type="SUPFAM" id="SSF52540">
    <property type="entry name" value="P-loop containing nucleoside triphosphate hydrolases"/>
    <property type="match status" value="1"/>
</dbReference>
<dbReference type="InterPro" id="IPR003593">
    <property type="entry name" value="AAA+_ATPase"/>
</dbReference>
<keyword evidence="2" id="KW-0547">Nucleotide-binding</keyword>
<evidence type="ECO:0000256" key="1">
    <source>
        <dbReference type="ARBA" id="ARBA00022448"/>
    </source>
</evidence>
<feature type="non-terminal residue" evidence="6">
    <location>
        <position position="1"/>
    </location>
</feature>
<evidence type="ECO:0000256" key="3">
    <source>
        <dbReference type="ARBA" id="ARBA00022840"/>
    </source>
</evidence>
<dbReference type="Gene3D" id="3.40.50.300">
    <property type="entry name" value="P-loop containing nucleotide triphosphate hydrolases"/>
    <property type="match status" value="1"/>
</dbReference>
<name>A0A381PDL9_9ZZZZ</name>
<dbReference type="FunFam" id="3.40.50.300:FF:000134">
    <property type="entry name" value="Iron-enterobactin ABC transporter ATP-binding protein"/>
    <property type="match status" value="1"/>
</dbReference>
<dbReference type="GO" id="GO:0005524">
    <property type="term" value="F:ATP binding"/>
    <property type="evidence" value="ECO:0007669"/>
    <property type="project" value="UniProtKB-KW"/>
</dbReference>
<accession>A0A381PDL9</accession>
<keyword evidence="1" id="KW-0813">Transport</keyword>
<dbReference type="InterPro" id="IPR027417">
    <property type="entry name" value="P-loop_NTPase"/>
</dbReference>
<reference evidence="6" key="1">
    <citation type="submission" date="2018-05" db="EMBL/GenBank/DDBJ databases">
        <authorList>
            <person name="Lanie J.A."/>
            <person name="Ng W.-L."/>
            <person name="Kazmierczak K.M."/>
            <person name="Andrzejewski T.M."/>
            <person name="Davidsen T.M."/>
            <person name="Wayne K.J."/>
            <person name="Tettelin H."/>
            <person name="Glass J.I."/>
            <person name="Rusch D."/>
            <person name="Podicherti R."/>
            <person name="Tsui H.-C.T."/>
            <person name="Winkler M.E."/>
        </authorList>
    </citation>
    <scope>NUCLEOTIDE SEQUENCE</scope>
</reference>
<dbReference type="PROSITE" id="PS50893">
    <property type="entry name" value="ABC_TRANSPORTER_2"/>
    <property type="match status" value="1"/>
</dbReference>
<sequence>VATESTEPAETRNDASAALWATELRVHYPNAPAPALDSVSMTVPRGSFYAVLGPNGSGKSTLLRALLGMVPHQAGQTQVFGRPVSDWDRRALAQEAGVVTQSESVAFPITVRELVAMGRYPYLGALQSETPTDKEAISEAMRMCDVDNLAQRYLSTLSGGEVQRTRVARALAQEPNVLLLDEPTASLDVRHEMEILELLRASAAAGMTVFLITHHLDLAARFADRLLLLDRGRVAAEGEPEEVLREETLKRVYEWPISVSNDPATGVPRVTPLSRP</sequence>
<keyword evidence="4" id="KW-1278">Translocase</keyword>